<name>A0A8S3IY86_9BILA</name>
<sequence length="55" mass="5937">FAPSFPIEAITEMLAYGSNDTCQKHLTTLGITLIDESSSGVSIDCKASRAIFEKK</sequence>
<dbReference type="Proteomes" id="UP000681967">
    <property type="component" value="Unassembled WGS sequence"/>
</dbReference>
<evidence type="ECO:0000313" key="3">
    <source>
        <dbReference type="Proteomes" id="UP000681720"/>
    </source>
</evidence>
<dbReference type="EMBL" id="CAJOBJ010350013">
    <property type="protein sequence ID" value="CAF5206979.1"/>
    <property type="molecule type" value="Genomic_DNA"/>
</dbReference>
<evidence type="ECO:0000313" key="2">
    <source>
        <dbReference type="EMBL" id="CAF5206979.1"/>
    </source>
</evidence>
<accession>A0A8S3IY86</accession>
<gene>
    <name evidence="1" type="ORF">BYL167_LOCUS68534</name>
    <name evidence="2" type="ORF">GIL414_LOCUS78472</name>
</gene>
<organism evidence="2 3">
    <name type="scientific">Rotaria magnacalcarata</name>
    <dbReference type="NCBI Taxonomy" id="392030"/>
    <lineage>
        <taxon>Eukaryota</taxon>
        <taxon>Metazoa</taxon>
        <taxon>Spiralia</taxon>
        <taxon>Gnathifera</taxon>
        <taxon>Rotifera</taxon>
        <taxon>Eurotatoria</taxon>
        <taxon>Bdelloidea</taxon>
        <taxon>Philodinida</taxon>
        <taxon>Philodinidae</taxon>
        <taxon>Rotaria</taxon>
    </lineage>
</organism>
<dbReference type="AlphaFoldDB" id="A0A8S3IY86"/>
<protein>
    <submittedName>
        <fullName evidence="2">Uncharacterized protein</fullName>
    </submittedName>
</protein>
<dbReference type="EMBL" id="CAJOBH010248093">
    <property type="protein sequence ID" value="CAF5131127.1"/>
    <property type="molecule type" value="Genomic_DNA"/>
</dbReference>
<feature type="non-terminal residue" evidence="2">
    <location>
        <position position="1"/>
    </location>
</feature>
<comment type="caution">
    <text evidence="2">The sequence shown here is derived from an EMBL/GenBank/DDBJ whole genome shotgun (WGS) entry which is preliminary data.</text>
</comment>
<dbReference type="Proteomes" id="UP000681720">
    <property type="component" value="Unassembled WGS sequence"/>
</dbReference>
<evidence type="ECO:0000313" key="1">
    <source>
        <dbReference type="EMBL" id="CAF5131127.1"/>
    </source>
</evidence>
<proteinExistence type="predicted"/>
<reference evidence="2" key="1">
    <citation type="submission" date="2021-02" db="EMBL/GenBank/DDBJ databases">
        <authorList>
            <person name="Nowell W R."/>
        </authorList>
    </citation>
    <scope>NUCLEOTIDE SEQUENCE</scope>
</reference>